<gene>
    <name evidence="2" type="ORF">EZ313_15840</name>
</gene>
<evidence type="ECO:0000313" key="3">
    <source>
        <dbReference type="Proteomes" id="UP000298180"/>
    </source>
</evidence>
<reference evidence="2 3" key="1">
    <citation type="submission" date="2019-03" db="EMBL/GenBank/DDBJ databases">
        <title>Ramlibacter henchirensis DSM 14656, whole genome shotgun sequence.</title>
        <authorList>
            <person name="Zhang X."/>
            <person name="Feng G."/>
            <person name="Zhu H."/>
        </authorList>
    </citation>
    <scope>NUCLEOTIDE SEQUENCE [LARGE SCALE GENOMIC DNA]</scope>
    <source>
        <strain evidence="2 3">DSM 14656</strain>
    </source>
</reference>
<dbReference type="Gene3D" id="3.30.450.40">
    <property type="match status" value="1"/>
</dbReference>
<dbReference type="OrthoDB" id="9813903at2"/>
<dbReference type="EMBL" id="SMLM01000002">
    <property type="protein sequence ID" value="TFZ02717.1"/>
    <property type="molecule type" value="Genomic_DNA"/>
</dbReference>
<feature type="domain" description="GAF" evidence="1">
    <location>
        <begin position="35"/>
        <end position="170"/>
    </location>
</feature>
<name>A0A4Z0BTS2_9BURK</name>
<dbReference type="InterPro" id="IPR029016">
    <property type="entry name" value="GAF-like_dom_sf"/>
</dbReference>
<comment type="caution">
    <text evidence="2">The sequence shown here is derived from an EMBL/GenBank/DDBJ whole genome shotgun (WGS) entry which is preliminary data.</text>
</comment>
<organism evidence="2 3">
    <name type="scientific">Ramlibacter henchirensis</name>
    <dbReference type="NCBI Taxonomy" id="204072"/>
    <lineage>
        <taxon>Bacteria</taxon>
        <taxon>Pseudomonadati</taxon>
        <taxon>Pseudomonadota</taxon>
        <taxon>Betaproteobacteria</taxon>
        <taxon>Burkholderiales</taxon>
        <taxon>Comamonadaceae</taxon>
        <taxon>Ramlibacter</taxon>
    </lineage>
</organism>
<dbReference type="InterPro" id="IPR003018">
    <property type="entry name" value="GAF"/>
</dbReference>
<proteinExistence type="predicted"/>
<dbReference type="AlphaFoldDB" id="A0A4Z0BTS2"/>
<dbReference type="SUPFAM" id="SSF55781">
    <property type="entry name" value="GAF domain-like"/>
    <property type="match status" value="1"/>
</dbReference>
<dbReference type="RefSeq" id="WP_135264242.1">
    <property type="nucleotide sequence ID" value="NZ_SMLM01000002.1"/>
</dbReference>
<dbReference type="Proteomes" id="UP000298180">
    <property type="component" value="Unassembled WGS sequence"/>
</dbReference>
<evidence type="ECO:0000313" key="2">
    <source>
        <dbReference type="EMBL" id="TFZ02717.1"/>
    </source>
</evidence>
<dbReference type="Pfam" id="PF01590">
    <property type="entry name" value="GAF"/>
    <property type="match status" value="1"/>
</dbReference>
<sequence length="180" mass="19447">MEPSASRASRLVDIAQAIAFATSAGATDERLRWLTPYLAEVREALGMEVAFVSELVDERRVFQVVSSSRGPDPDLQAGHSDALLDTYCMYVVQGRLPPVIRDVRTSAHRAALLPITERLGIGCYVSASVVLPDGRAFGTLCCFSRSARPDLVESDGDALREVARVIGDALGRARAEHPHA</sequence>
<keyword evidence="3" id="KW-1185">Reference proteome</keyword>
<evidence type="ECO:0000259" key="1">
    <source>
        <dbReference type="Pfam" id="PF01590"/>
    </source>
</evidence>
<accession>A0A4Z0BTS2</accession>
<protein>
    <submittedName>
        <fullName evidence="2">GAF domain-containing protein</fullName>
    </submittedName>
</protein>